<dbReference type="EC" id="3.1.1.4" evidence="8"/>
<dbReference type="GO" id="GO:0042130">
    <property type="term" value="P:negative regulation of T cell proliferation"/>
    <property type="evidence" value="ECO:0007669"/>
    <property type="project" value="TreeGrafter"/>
</dbReference>
<dbReference type="KEGG" id="muo:115482423"/>
<dbReference type="Proteomes" id="UP000515156">
    <property type="component" value="Chromosome 13"/>
</dbReference>
<accession>A0A6P7ZXT9</accession>
<keyword evidence="8" id="KW-0378">Hydrolase</keyword>
<proteinExistence type="inferred from homology"/>
<evidence type="ECO:0000256" key="4">
    <source>
        <dbReference type="PIRSR" id="PIRSR601211-1"/>
    </source>
</evidence>
<dbReference type="PANTHER" id="PTHR11716">
    <property type="entry name" value="PHOSPHOLIPASE A2 FAMILY MEMBER"/>
    <property type="match status" value="1"/>
</dbReference>
<name>A0A6P7ZXT9_9AMPH</name>
<protein>
    <recommendedName>
        <fullName evidence="8">Phospholipase A2</fullName>
        <ecNumber evidence="8">3.1.1.4</ecNumber>
    </recommendedName>
</protein>
<sequence length="345" mass="38604">MKTFMTGGVLLACFCMMVHGNLLDFAQMIRNVTGKHAVPSYSFYGCYCGTGGRGKPLDATDRCCHAHDCCYAKLKANGCTPKLDDYDYTVSNGTITCTDAPDECGLLACACDKTAAFCFRRNLDTYNPKYTYKIWRCWGSRMTSSIAVYKYHTQPSVTYKTLKLICKLVFPAPLDRCQGLFKRSCTSSSFHTTRHNSCRTAKTFPAFREKTSLIGAIVVHGSLREFDKMIGQMTGKSAFPNYSGYGCYCGYGGRGAPIDATDRCCFRHDCCYSRVIRRGCRPYTDMYNYSYSNGRVTCGSGSSCERQICECDRTAVTCFRSNLRSYSTRYTYRLNTLCRGSAPSC</sequence>
<dbReference type="CDD" id="cd00125">
    <property type="entry name" value="PLA2c"/>
    <property type="match status" value="2"/>
</dbReference>
<dbReference type="GO" id="GO:0005576">
    <property type="term" value="C:extracellular region"/>
    <property type="evidence" value="ECO:0007669"/>
    <property type="project" value="UniProtKB-SubCell"/>
</dbReference>
<dbReference type="SMART" id="SM00085">
    <property type="entry name" value="PA2c"/>
    <property type="match status" value="2"/>
</dbReference>
<comment type="cofactor">
    <cofactor evidence="5">
        <name>Ca(2+)</name>
        <dbReference type="ChEBI" id="CHEBI:29108"/>
    </cofactor>
    <text evidence="5">Binds 1 Ca(2+) ion per subunit.</text>
</comment>
<feature type="binding site" evidence="5">
    <location>
        <position position="51"/>
    </location>
    <ligand>
        <name>Ca(2+)</name>
        <dbReference type="ChEBI" id="CHEBI:29108"/>
    </ligand>
</feature>
<dbReference type="PRINTS" id="PR00389">
    <property type="entry name" value="PHPHLIPASEA2"/>
</dbReference>
<evidence type="ECO:0000313" key="11">
    <source>
        <dbReference type="RefSeq" id="XP_030078030.1"/>
    </source>
</evidence>
<dbReference type="GeneID" id="115482423"/>
<dbReference type="GO" id="GO:0050482">
    <property type="term" value="P:arachidonate secretion"/>
    <property type="evidence" value="ECO:0007669"/>
    <property type="project" value="InterPro"/>
</dbReference>
<feature type="disulfide bond" evidence="6">
    <location>
        <begin position="97"/>
        <end position="109"/>
    </location>
</feature>
<evidence type="ECO:0000256" key="6">
    <source>
        <dbReference type="PIRSR" id="PIRSR601211-3"/>
    </source>
</evidence>
<feature type="binding site" evidence="5">
    <location>
        <position position="68"/>
    </location>
    <ligand>
        <name>Ca(2+)</name>
        <dbReference type="ChEBI" id="CHEBI:29108"/>
    </ligand>
</feature>
<reference evidence="11" key="1">
    <citation type="submission" date="2025-08" db="UniProtKB">
        <authorList>
            <consortium name="RefSeq"/>
        </authorList>
    </citation>
    <scope>IDENTIFICATION</scope>
</reference>
<dbReference type="RefSeq" id="XP_030078030.1">
    <property type="nucleotide sequence ID" value="XM_030222170.1"/>
</dbReference>
<keyword evidence="5" id="KW-0479">Metal-binding</keyword>
<comment type="catalytic activity">
    <reaction evidence="8">
        <text>a 1,2-diacyl-sn-glycero-3-phosphocholine + H2O = a 1-acyl-sn-glycero-3-phosphocholine + a fatty acid + H(+)</text>
        <dbReference type="Rhea" id="RHEA:15801"/>
        <dbReference type="ChEBI" id="CHEBI:15377"/>
        <dbReference type="ChEBI" id="CHEBI:15378"/>
        <dbReference type="ChEBI" id="CHEBI:28868"/>
        <dbReference type="ChEBI" id="CHEBI:57643"/>
        <dbReference type="ChEBI" id="CHEBI:58168"/>
        <dbReference type="EC" id="3.1.1.4"/>
    </reaction>
</comment>
<feature type="signal peptide" evidence="8">
    <location>
        <begin position="1"/>
        <end position="20"/>
    </location>
</feature>
<dbReference type="InterPro" id="IPR033113">
    <property type="entry name" value="PLA2_histidine"/>
</dbReference>
<evidence type="ECO:0000256" key="1">
    <source>
        <dbReference type="ARBA" id="ARBA00004613"/>
    </source>
</evidence>
<feature type="disulfide bond" evidence="6">
    <location>
        <begin position="63"/>
        <end position="118"/>
    </location>
</feature>
<feature type="disulfide bond" evidence="6">
    <location>
        <begin position="79"/>
        <end position="104"/>
    </location>
</feature>
<evidence type="ECO:0000256" key="5">
    <source>
        <dbReference type="PIRSR" id="PIRSR601211-2"/>
    </source>
</evidence>
<feature type="domain" description="Phospholipase A2-like central" evidence="9">
    <location>
        <begin position="222"/>
        <end position="339"/>
    </location>
</feature>
<feature type="domain" description="Phospholipase A2-like central" evidence="9">
    <location>
        <begin position="21"/>
        <end position="138"/>
    </location>
</feature>
<dbReference type="PANTHER" id="PTHR11716:SF9">
    <property type="entry name" value="PHOSPHOLIPASE A2, MEMBRANE ASSOCIATED"/>
    <property type="match status" value="1"/>
</dbReference>
<dbReference type="GO" id="GO:0005509">
    <property type="term" value="F:calcium ion binding"/>
    <property type="evidence" value="ECO:0007669"/>
    <property type="project" value="InterPro"/>
</dbReference>
<gene>
    <name evidence="11" type="primary">LOC115482423</name>
</gene>
<dbReference type="InterPro" id="IPR033112">
    <property type="entry name" value="PLA2_Asp_AS"/>
</dbReference>
<organism evidence="10 11">
    <name type="scientific">Microcaecilia unicolor</name>
    <dbReference type="NCBI Taxonomy" id="1415580"/>
    <lineage>
        <taxon>Eukaryota</taxon>
        <taxon>Metazoa</taxon>
        <taxon>Chordata</taxon>
        <taxon>Craniata</taxon>
        <taxon>Vertebrata</taxon>
        <taxon>Euteleostomi</taxon>
        <taxon>Amphibia</taxon>
        <taxon>Gymnophiona</taxon>
        <taxon>Siphonopidae</taxon>
        <taxon>Microcaecilia</taxon>
    </lineage>
</organism>
<keyword evidence="5 8" id="KW-0106">Calcium</keyword>
<dbReference type="AlphaFoldDB" id="A0A6P7ZXT9"/>
<dbReference type="Gene3D" id="1.20.90.10">
    <property type="entry name" value="Phospholipase A2 domain"/>
    <property type="match status" value="2"/>
</dbReference>
<dbReference type="GO" id="GO:0006644">
    <property type="term" value="P:phospholipid metabolic process"/>
    <property type="evidence" value="ECO:0007669"/>
    <property type="project" value="InterPro"/>
</dbReference>
<feature type="active site" evidence="4">
    <location>
        <position position="67"/>
    </location>
</feature>
<comment type="similarity">
    <text evidence="7">Belongs to the phospholipase A2 family.</text>
</comment>
<keyword evidence="2 8" id="KW-0964">Secreted</keyword>
<dbReference type="Pfam" id="PF00068">
    <property type="entry name" value="Phospholip_A2_1"/>
    <property type="match status" value="2"/>
</dbReference>
<keyword evidence="3 6" id="KW-1015">Disulfide bond</keyword>
<evidence type="ECO:0000256" key="2">
    <source>
        <dbReference type="ARBA" id="ARBA00022525"/>
    </source>
</evidence>
<dbReference type="PROSITE" id="PS00119">
    <property type="entry name" value="PA2_ASP"/>
    <property type="match status" value="2"/>
</dbReference>
<keyword evidence="8" id="KW-0732">Signal</keyword>
<dbReference type="FunFam" id="1.20.90.10:FF:000001">
    <property type="entry name" value="Basic phospholipase A2 homolog"/>
    <property type="match status" value="2"/>
</dbReference>
<feature type="disulfide bond" evidence="6">
    <location>
        <begin position="48"/>
        <end position="64"/>
    </location>
</feature>
<feature type="disulfide bond" evidence="6">
    <location>
        <begin position="70"/>
        <end position="111"/>
    </location>
</feature>
<dbReference type="GO" id="GO:0016042">
    <property type="term" value="P:lipid catabolic process"/>
    <property type="evidence" value="ECO:0007669"/>
    <property type="project" value="InterPro"/>
</dbReference>
<dbReference type="GO" id="GO:0047498">
    <property type="term" value="F:calcium-dependent phospholipase A2 activity"/>
    <property type="evidence" value="ECO:0007669"/>
    <property type="project" value="TreeGrafter"/>
</dbReference>
<dbReference type="InterPro" id="IPR036444">
    <property type="entry name" value="PLipase_A2_dom_sf"/>
</dbReference>
<evidence type="ECO:0000256" key="7">
    <source>
        <dbReference type="RuleBase" id="RU003654"/>
    </source>
</evidence>
<dbReference type="SUPFAM" id="SSF48619">
    <property type="entry name" value="Phospholipase A2, PLA2"/>
    <property type="match status" value="2"/>
</dbReference>
<evidence type="ECO:0000313" key="10">
    <source>
        <dbReference type="Proteomes" id="UP000515156"/>
    </source>
</evidence>
<feature type="chain" id="PRO_5028511044" description="Phospholipase A2" evidence="8">
    <location>
        <begin position="21"/>
        <end position="345"/>
    </location>
</feature>
<evidence type="ECO:0000256" key="8">
    <source>
        <dbReference type="RuleBase" id="RU361236"/>
    </source>
</evidence>
<evidence type="ECO:0000256" key="3">
    <source>
        <dbReference type="ARBA" id="ARBA00023157"/>
    </source>
</evidence>
<keyword evidence="8" id="KW-0443">Lipid metabolism</keyword>
<dbReference type="OrthoDB" id="5841574at2759"/>
<evidence type="ECO:0000259" key="9">
    <source>
        <dbReference type="SMART" id="SM00085"/>
    </source>
</evidence>
<keyword evidence="10" id="KW-1185">Reference proteome</keyword>
<dbReference type="PROSITE" id="PS00118">
    <property type="entry name" value="PA2_HIS"/>
    <property type="match status" value="2"/>
</dbReference>
<dbReference type="InterPro" id="IPR016090">
    <property type="entry name" value="PLA2-like_dom"/>
</dbReference>
<dbReference type="GO" id="GO:0005543">
    <property type="term" value="F:phospholipid binding"/>
    <property type="evidence" value="ECO:0007669"/>
    <property type="project" value="TreeGrafter"/>
</dbReference>
<feature type="binding site" evidence="5">
    <location>
        <position position="49"/>
    </location>
    <ligand>
        <name>Ca(2+)</name>
        <dbReference type="ChEBI" id="CHEBI:29108"/>
    </ligand>
</feature>
<feature type="binding site" evidence="5">
    <location>
        <position position="47"/>
    </location>
    <ligand>
        <name>Ca(2+)</name>
        <dbReference type="ChEBI" id="CHEBI:29108"/>
    </ligand>
</feature>
<comment type="subcellular location">
    <subcellularLocation>
        <location evidence="1 8">Secreted</location>
    </subcellularLocation>
</comment>
<feature type="active site" evidence="4">
    <location>
        <position position="112"/>
    </location>
</feature>
<dbReference type="InParanoid" id="A0A6P7ZXT9"/>
<dbReference type="InterPro" id="IPR001211">
    <property type="entry name" value="PLA2"/>
</dbReference>